<dbReference type="GO" id="GO:0015031">
    <property type="term" value="P:protein transport"/>
    <property type="evidence" value="ECO:0007669"/>
    <property type="project" value="UniProtKB-KW"/>
</dbReference>
<name>A0A7M5WWE5_9CNID</name>
<dbReference type="PANTHER" id="PTHR13673:SF0">
    <property type="entry name" value="VPS35 ENDOSOMAL PROTEIN-SORTING FACTOR-LIKE"/>
    <property type="match status" value="1"/>
</dbReference>
<dbReference type="GeneID" id="136821784"/>
<reference evidence="7" key="1">
    <citation type="submission" date="2021-01" db="UniProtKB">
        <authorList>
            <consortium name="EnsemblMetazoa"/>
        </authorList>
    </citation>
    <scope>IDENTIFICATION</scope>
</reference>
<evidence type="ECO:0000256" key="3">
    <source>
        <dbReference type="ARBA" id="ARBA00022448"/>
    </source>
</evidence>
<dbReference type="GO" id="GO:0005768">
    <property type="term" value="C:endosome"/>
    <property type="evidence" value="ECO:0007669"/>
    <property type="project" value="UniProtKB-SubCell"/>
</dbReference>
<dbReference type="EnsemblMetazoa" id="CLYHEMT013844.1">
    <property type="protein sequence ID" value="CLYHEMP013844.1"/>
    <property type="gene ID" value="CLYHEMG013844"/>
</dbReference>
<evidence type="ECO:0000256" key="6">
    <source>
        <dbReference type="SAM" id="MobiDB-lite"/>
    </source>
</evidence>
<keyword evidence="3" id="KW-0813">Transport</keyword>
<dbReference type="RefSeq" id="XP_066934098.1">
    <property type="nucleotide sequence ID" value="XM_067077997.1"/>
</dbReference>
<evidence type="ECO:0000256" key="2">
    <source>
        <dbReference type="ARBA" id="ARBA00010704"/>
    </source>
</evidence>
<dbReference type="OrthoDB" id="1734063at2759"/>
<evidence type="ECO:0000313" key="7">
    <source>
        <dbReference type="EnsemblMetazoa" id="CLYHEMP013844.1"/>
    </source>
</evidence>
<evidence type="ECO:0008006" key="9">
    <source>
        <dbReference type="Google" id="ProtNLM"/>
    </source>
</evidence>
<sequence>MGSVEKTEWVYCSRDYVQESKTYRSKTTETVEHPLRGTIVTTVKGSNVRDSSLKKSTPKEAPSKKEIPTDPLSIIASSSEFDGTDPLSLMARGDDAKPSFGRKKDAPISDKKFGDADGYIDETFEPWSNKRGNILSKYTTSQKLSISTSFLSGDSDKILVKQETSTTDKVKTRLEQLDDFEEGSVKEMLNLSQTEYVKRIDELNSALLTAWKNDQRVKALKIAIQCSKLLGDTSVLQFYPSKFVLITDILDNFGRLVFERIRDKSASTMSGSKAVRALPENFTPEEVPESAKETCRNWFYKVASIRELIPRLYVEMAIIKCYSFLTTGEYSQALWRLHNQIRGIADPLVAAYARAYLCRVGVMVAPQVRDHLNPCWIDYLTSYKQMKEPIVKNKLTKQNIDMSTYLQLFPPAIDWLLQCISYKASQEALSEIMDKCKSVNSALILNSVMSAFDPKYVSSRAVEFHNLIKEAEDSGFPKYLLYKSLGINLAMEDPPEKVRRSILNDVWKAVMKLKNPTEYITCAEVWIEYPLKYFSTNEVNTLLGNIVKNMIPDRVYENHYQQLLSIISKVVFKYSDFNAVVNMTNFLPFIDMFQKESVKVDACKSIMEAYAKNVTQINDTVTINLLMSLCKTMHDSVSAISLSDDIRVIGGLISSFLRSVGYGRDFEQQLNFYVEARATFSSLDSVLIMLVQSVNELTMKTKTVVKGNHTRKTAAFVRACMAYNFITIPSLTDIFARLKLYLLSGKIALANHAIGQADSFFRAAISLLPDVPKTIELDNKNKSSEPYFVEYINHLISSLLVVPDHPEHGVMYLVRGLLNALQEYPWEESSDAKCKIYMNAICLLSASCQETYLYSIKKVDSNDKLYGHGQKFIVEVIKIIDTLVKQVLEQYKTLREKSPRNLSSSALNLFDRICVHGDISNEYMIKLAVKLWTLAKGTGQSDRALMKRTKQWVATKARTSPTNREAWQKLSQHESFTI</sequence>
<keyword evidence="5" id="KW-0653">Protein transport</keyword>
<accession>A0A7M5WWE5</accession>
<organism evidence="7 8">
    <name type="scientific">Clytia hemisphaerica</name>
    <dbReference type="NCBI Taxonomy" id="252671"/>
    <lineage>
        <taxon>Eukaryota</taxon>
        <taxon>Metazoa</taxon>
        <taxon>Cnidaria</taxon>
        <taxon>Hydrozoa</taxon>
        <taxon>Hydroidolina</taxon>
        <taxon>Leptothecata</taxon>
        <taxon>Obeliida</taxon>
        <taxon>Clytiidae</taxon>
        <taxon>Clytia</taxon>
    </lineage>
</organism>
<dbReference type="AlphaFoldDB" id="A0A7M5WWE5"/>
<dbReference type="InterPro" id="IPR029705">
    <property type="entry name" value="VPS35L"/>
</dbReference>
<keyword evidence="4" id="KW-0967">Endosome</keyword>
<feature type="compositionally biased region" description="Basic and acidic residues" evidence="6">
    <location>
        <begin position="92"/>
        <end position="107"/>
    </location>
</feature>
<comment type="similarity">
    <text evidence="2">Belongs to the VPS35L family.</text>
</comment>
<dbReference type="GO" id="GO:0032456">
    <property type="term" value="P:endocytic recycling"/>
    <property type="evidence" value="ECO:0007669"/>
    <property type="project" value="InterPro"/>
</dbReference>
<protein>
    <recommendedName>
        <fullName evidence="9">Esophageal cancer associated protein</fullName>
    </recommendedName>
</protein>
<evidence type="ECO:0000256" key="4">
    <source>
        <dbReference type="ARBA" id="ARBA00022753"/>
    </source>
</evidence>
<feature type="region of interest" description="Disordered" evidence="6">
    <location>
        <begin position="43"/>
        <end position="71"/>
    </location>
</feature>
<feature type="region of interest" description="Disordered" evidence="6">
    <location>
        <begin position="85"/>
        <end position="107"/>
    </location>
</feature>
<evidence type="ECO:0000256" key="1">
    <source>
        <dbReference type="ARBA" id="ARBA00004177"/>
    </source>
</evidence>
<dbReference type="Proteomes" id="UP000594262">
    <property type="component" value="Unplaced"/>
</dbReference>
<comment type="subcellular location">
    <subcellularLocation>
        <location evidence="1">Endosome</location>
    </subcellularLocation>
</comment>
<keyword evidence="8" id="KW-1185">Reference proteome</keyword>
<feature type="compositionally biased region" description="Basic and acidic residues" evidence="6">
    <location>
        <begin position="51"/>
        <end position="68"/>
    </location>
</feature>
<dbReference type="PANTHER" id="PTHR13673">
    <property type="entry name" value="ESOPHAGEAL CANCER ASSOCIATED PROTEIN"/>
    <property type="match status" value="1"/>
</dbReference>
<proteinExistence type="inferred from homology"/>
<evidence type="ECO:0000256" key="5">
    <source>
        <dbReference type="ARBA" id="ARBA00022927"/>
    </source>
</evidence>
<evidence type="ECO:0000313" key="8">
    <source>
        <dbReference type="Proteomes" id="UP000594262"/>
    </source>
</evidence>